<keyword evidence="1" id="KW-0560">Oxidoreductase</keyword>
<name>A0AC61S8N4_9BACT</name>
<proteinExistence type="predicted"/>
<keyword evidence="2" id="KW-1185">Reference proteome</keyword>
<dbReference type="EC" id="1.11.1.15" evidence="1"/>
<accession>A0AC61S8N4</accession>
<protein>
    <submittedName>
        <fullName evidence="1">Thioredoxin-dependent thiol peroxidase</fullName>
        <ecNumber evidence="1">1.11.1.15</ecNumber>
    </submittedName>
</protein>
<evidence type="ECO:0000313" key="1">
    <source>
        <dbReference type="EMBL" id="THG55432.1"/>
    </source>
</evidence>
<organism evidence="1 2">
    <name type="scientific">Muribaculum caecicola</name>
    <dbReference type="NCBI Taxonomy" id="3038144"/>
    <lineage>
        <taxon>Bacteria</taxon>
        <taxon>Pseudomonadati</taxon>
        <taxon>Bacteroidota</taxon>
        <taxon>Bacteroidia</taxon>
        <taxon>Bacteroidales</taxon>
        <taxon>Muribaculaceae</taxon>
        <taxon>Muribaculum</taxon>
    </lineage>
</organism>
<gene>
    <name evidence="1" type="ORF">E5990_00285</name>
</gene>
<comment type="caution">
    <text evidence="1">The sequence shown here is derived from an EMBL/GenBank/DDBJ whole genome shotgun (WGS) entry which is preliminary data.</text>
</comment>
<dbReference type="Proteomes" id="UP000305401">
    <property type="component" value="Unassembled WGS sequence"/>
</dbReference>
<keyword evidence="1" id="KW-0575">Peroxidase</keyword>
<sequence>METGNIIPDFLGYNAEGNKVSASEFSGKPLIIYFYPKDNTPGCTAEACSLRDGYTELQQMGYTVIGISKDSVASHIKFANKYSLPFLLLSDPETEVNQAFGVWQKKKMAGREYMGTVRTTFVTDADHRITHVITKVDTKNSAAQLVSLLSK</sequence>
<evidence type="ECO:0000313" key="2">
    <source>
        <dbReference type="Proteomes" id="UP000305401"/>
    </source>
</evidence>
<dbReference type="EMBL" id="SSTG01000001">
    <property type="protein sequence ID" value="THG55432.1"/>
    <property type="molecule type" value="Genomic_DNA"/>
</dbReference>
<reference evidence="1" key="1">
    <citation type="submission" date="2019-04" db="EMBL/GenBank/DDBJ databases">
        <title>Microbes associate with the intestines of laboratory mice.</title>
        <authorList>
            <person name="Navarre W."/>
            <person name="Wong E."/>
            <person name="Huang K.C."/>
            <person name="Tropini C."/>
            <person name="Ng K."/>
            <person name="Yu B."/>
        </authorList>
    </citation>
    <scope>NUCLEOTIDE SEQUENCE</scope>
    <source>
        <strain evidence="1">NM86_A22</strain>
    </source>
</reference>